<protein>
    <submittedName>
        <fullName evidence="3">CHAP domain-containing protein</fullName>
    </submittedName>
</protein>
<dbReference type="AlphaFoldDB" id="A0A2K3YXK0"/>
<name>A0A2K3YXK0_9STAP</name>
<gene>
    <name evidence="3" type="ORF">CD122_00730</name>
</gene>
<dbReference type="Proteomes" id="UP000242752">
    <property type="component" value="Unassembled WGS sequence"/>
</dbReference>
<dbReference type="Gene3D" id="3.90.1720.10">
    <property type="entry name" value="endopeptidase domain like (from Nostoc punctiforme)"/>
    <property type="match status" value="1"/>
</dbReference>
<evidence type="ECO:0000313" key="3">
    <source>
        <dbReference type="EMBL" id="PNZ30360.1"/>
    </source>
</evidence>
<evidence type="ECO:0000256" key="1">
    <source>
        <dbReference type="SAM" id="SignalP"/>
    </source>
</evidence>
<dbReference type="SUPFAM" id="SSF54001">
    <property type="entry name" value="Cysteine proteinases"/>
    <property type="match status" value="1"/>
</dbReference>
<dbReference type="PROSITE" id="PS50911">
    <property type="entry name" value="CHAP"/>
    <property type="match status" value="1"/>
</dbReference>
<feature type="domain" description="Peptidase C51" evidence="2">
    <location>
        <begin position="165"/>
        <end position="285"/>
    </location>
</feature>
<dbReference type="Gene3D" id="2.40.50.290">
    <property type="match status" value="1"/>
</dbReference>
<dbReference type="Pfam" id="PF05257">
    <property type="entry name" value="CHAP"/>
    <property type="match status" value="1"/>
</dbReference>
<feature type="chain" id="PRO_5038785006" evidence="1">
    <location>
        <begin position="23"/>
        <end position="285"/>
    </location>
</feature>
<organism evidence="3 4">
    <name type="scientific">Staphylococcus rostri</name>
    <dbReference type="NCBI Taxonomy" id="522262"/>
    <lineage>
        <taxon>Bacteria</taxon>
        <taxon>Bacillati</taxon>
        <taxon>Bacillota</taxon>
        <taxon>Bacilli</taxon>
        <taxon>Bacillales</taxon>
        <taxon>Staphylococcaceae</taxon>
        <taxon>Staphylococcus</taxon>
    </lineage>
</organism>
<accession>A0A2K3YXK0</accession>
<feature type="signal peptide" evidence="1">
    <location>
        <begin position="1"/>
        <end position="22"/>
    </location>
</feature>
<keyword evidence="4" id="KW-1185">Reference proteome</keyword>
<reference evidence="3 4" key="1">
    <citation type="submission" date="2017-08" db="EMBL/GenBank/DDBJ databases">
        <title>Draft genome sequences of 64 type strains of genus Staph aureus.</title>
        <authorList>
            <person name="Cole K."/>
            <person name="Golubchik T."/>
            <person name="Russell J."/>
            <person name="Foster D."/>
            <person name="Llewelyn M."/>
            <person name="Wilson D."/>
            <person name="Crook D."/>
            <person name="Paul J."/>
        </authorList>
    </citation>
    <scope>NUCLEOTIDE SEQUENCE [LARGE SCALE GENOMIC DNA]</scope>
    <source>
        <strain evidence="3 4">DSM 21968</strain>
    </source>
</reference>
<dbReference type="EMBL" id="PPRF01000004">
    <property type="protein sequence ID" value="PNZ30360.1"/>
    <property type="molecule type" value="Genomic_DNA"/>
</dbReference>
<keyword evidence="1" id="KW-0732">Signal</keyword>
<proteinExistence type="predicted"/>
<comment type="caution">
    <text evidence="3">The sequence shown here is derived from an EMBL/GenBank/DDBJ whole genome shotgun (WGS) entry which is preliminary data.</text>
</comment>
<dbReference type="OrthoDB" id="2389353at2"/>
<evidence type="ECO:0000313" key="4">
    <source>
        <dbReference type="Proteomes" id="UP000242752"/>
    </source>
</evidence>
<sequence length="285" mass="30584">MKKLTTATIATLGLVTFGVATANDASAAEQLNVNSQYTTTYSEVTGDYVTVDENGNKHHTLDGNWDPSMFNNESYKFWEVDENGTYNYYYYTNDAVDYSYATEYNTVATPVVNNSYDYNTQSTNYVDAVPYAYTTTNTNYAQQPVAAPTNNNANYNYTTTTTTTTTSAPVATGLTYGKGGQGNLYTAGQCTYYAYERSGGRVGSLWGNANNWANAARSAGYTVNNTPAAGAIMQTTAGGYGHVAYVESVGANGSVTVSEMNYTGVGKVSSRTLSAGQAAGYNYIH</sequence>
<dbReference type="InterPro" id="IPR038765">
    <property type="entry name" value="Papain-like_cys_pep_sf"/>
</dbReference>
<dbReference type="InterPro" id="IPR007921">
    <property type="entry name" value="CHAP_dom"/>
</dbReference>
<evidence type="ECO:0000259" key="2">
    <source>
        <dbReference type="PROSITE" id="PS50911"/>
    </source>
</evidence>
<dbReference type="RefSeq" id="WP_103357115.1">
    <property type="nucleotide sequence ID" value="NZ_CP113107.1"/>
</dbReference>